<dbReference type="InterPro" id="IPR050072">
    <property type="entry name" value="Peptidase_M20A"/>
</dbReference>
<dbReference type="OrthoDB" id="24854at2157"/>
<proteinExistence type="predicted"/>
<reference evidence="4 5" key="1">
    <citation type="submission" date="2016-10" db="EMBL/GenBank/DDBJ databases">
        <authorList>
            <person name="Varghese N."/>
            <person name="Submissions S."/>
        </authorList>
    </citation>
    <scope>NUCLEOTIDE SEQUENCE [LARGE SCALE GENOMIC DNA]</scope>
    <source>
        <strain evidence="4 5">CGMCC 1.3527</strain>
    </source>
</reference>
<accession>A0A1G7P4Y5</accession>
<evidence type="ECO:0000313" key="5">
    <source>
        <dbReference type="Proteomes" id="UP000324020"/>
    </source>
</evidence>
<evidence type="ECO:0000259" key="3">
    <source>
        <dbReference type="Pfam" id="PF07687"/>
    </source>
</evidence>
<dbReference type="InterPro" id="IPR011650">
    <property type="entry name" value="Peptidase_M20_dimer"/>
</dbReference>
<keyword evidence="2" id="KW-0378">Hydrolase</keyword>
<dbReference type="GO" id="GO:0046872">
    <property type="term" value="F:metal ion binding"/>
    <property type="evidence" value="ECO:0007669"/>
    <property type="project" value="UniProtKB-KW"/>
</dbReference>
<dbReference type="Gene3D" id="3.40.630.10">
    <property type="entry name" value="Zn peptidases"/>
    <property type="match status" value="1"/>
</dbReference>
<dbReference type="InterPro" id="IPR036264">
    <property type="entry name" value="Bact_exopeptidase_dim_dom"/>
</dbReference>
<dbReference type="Pfam" id="PF07687">
    <property type="entry name" value="M20_dimer"/>
    <property type="match status" value="1"/>
</dbReference>
<dbReference type="Gene3D" id="3.30.70.360">
    <property type="match status" value="1"/>
</dbReference>
<dbReference type="GO" id="GO:0016787">
    <property type="term" value="F:hydrolase activity"/>
    <property type="evidence" value="ECO:0007669"/>
    <property type="project" value="UniProtKB-KW"/>
</dbReference>
<dbReference type="RefSeq" id="WP_149799058.1">
    <property type="nucleotide sequence ID" value="NZ_FNBO01000009.1"/>
</dbReference>
<protein>
    <submittedName>
        <fullName evidence="4">Acetylornithine deacetylase</fullName>
    </submittedName>
</protein>
<dbReference type="SUPFAM" id="SSF53187">
    <property type="entry name" value="Zn-dependent exopeptidases"/>
    <property type="match status" value="1"/>
</dbReference>
<dbReference type="Pfam" id="PF01546">
    <property type="entry name" value="Peptidase_M20"/>
    <property type="match status" value="1"/>
</dbReference>
<keyword evidence="5" id="KW-1185">Reference proteome</keyword>
<evidence type="ECO:0000313" key="4">
    <source>
        <dbReference type="EMBL" id="SDF81372.1"/>
    </source>
</evidence>
<dbReference type="PANTHER" id="PTHR43808">
    <property type="entry name" value="ACETYLORNITHINE DEACETYLASE"/>
    <property type="match status" value="1"/>
</dbReference>
<evidence type="ECO:0000256" key="2">
    <source>
        <dbReference type="ARBA" id="ARBA00022801"/>
    </source>
</evidence>
<dbReference type="PANTHER" id="PTHR43808:SF25">
    <property type="entry name" value="PEPTIDASE M20 DIMERISATION DOMAIN-CONTAINING PROTEIN"/>
    <property type="match status" value="1"/>
</dbReference>
<gene>
    <name evidence="4" type="ORF">SAMN04488067_10936</name>
</gene>
<name>A0A1G7P4Y5_9EURY</name>
<keyword evidence="1" id="KW-0479">Metal-binding</keyword>
<sequence length="460" mass="47474">MEFDMRAFAAALCRYRSTAGEEAAAAAFVAERLADLGFETYAWDADPAVLADHPSFPDNLDAAAVAGRRSVAGVLELGGAGDAADAADAGDAVGENGGGDPVPTLVLNGHLDVAPAEPTEWSSDPFEPVWCDAGDGGADGDAGADAGGDGIGESLTARGAADMKSGLAACVGAAVDVREGVADGSIDLPPSGLRLVVEAVAGEEDGGYGAATAALASPYPFERDAAIVAEPTELRPVVACEGSLMARLEIDGRSAHAATRWRGEDVLPRFEAIREAFSALEAERGESVQHPLYGAFPVPWPVVCGRVEAGSWASTVPATLEAEFRIGVAPGETVAEVETAFRERLDAVAADDPWLREHLPRFERFSVQFEPAEIAVDEPVVEAVRAGLVATGLPDAEPRGATYGADSRHLVAAGIPAVLFGPGTIDEAHYPDETIAWEQVVRARDAIAAAAARFATDHAA</sequence>
<dbReference type="SUPFAM" id="SSF55031">
    <property type="entry name" value="Bacterial exopeptidase dimerisation domain"/>
    <property type="match status" value="1"/>
</dbReference>
<organism evidence="4 5">
    <name type="scientific">Halorubrum xinjiangense</name>
    <dbReference type="NCBI Taxonomy" id="261291"/>
    <lineage>
        <taxon>Archaea</taxon>
        <taxon>Methanobacteriati</taxon>
        <taxon>Methanobacteriota</taxon>
        <taxon>Stenosarchaea group</taxon>
        <taxon>Halobacteria</taxon>
        <taxon>Halobacteriales</taxon>
        <taxon>Haloferacaceae</taxon>
        <taxon>Halorubrum</taxon>
    </lineage>
</organism>
<dbReference type="InterPro" id="IPR002933">
    <property type="entry name" value="Peptidase_M20"/>
</dbReference>
<dbReference type="AlphaFoldDB" id="A0A1G7P4Y5"/>
<dbReference type="EMBL" id="FNBO01000009">
    <property type="protein sequence ID" value="SDF81372.1"/>
    <property type="molecule type" value="Genomic_DNA"/>
</dbReference>
<dbReference type="Proteomes" id="UP000324020">
    <property type="component" value="Unassembled WGS sequence"/>
</dbReference>
<feature type="domain" description="Peptidase M20 dimerisation" evidence="3">
    <location>
        <begin position="242"/>
        <end position="351"/>
    </location>
</feature>
<evidence type="ECO:0000256" key="1">
    <source>
        <dbReference type="ARBA" id="ARBA00022723"/>
    </source>
</evidence>